<sequence>MSRSLSSCAAPVANSEHTLSLRDPVPKELLARASLPGLARLAVAQWGWIGLCWVGMSLVPKMAPLLALLVAGRLHALGVILHDAIHLPWRHKGPGLRLLELFTGYPVATTLEAMRYHHLRHHRDAGLPSDPYRRPPASPWRQLLVWFRVCPILPFWVLRGPLGLLAWLLPPLRTPYARLFLQDRSGKDLTHDAEVLACARAEAGQVLFHLVVLAAALRWPTAVGLGYGLPFLIASGLCAWRLLAEHTPRSVQGRTLHDVLACTSDHGLGLVGRLLTAPLNVGCHVVHHLHPQVSLHHLPRLRAWYLLRYPALYPRPRRP</sequence>
<reference evidence="2 3" key="1">
    <citation type="submission" date="2019-08" db="EMBL/GenBank/DDBJ databases">
        <title>Archangium and Cystobacter genomes.</title>
        <authorList>
            <person name="Chen I.-C.K."/>
            <person name="Wielgoss S."/>
        </authorList>
    </citation>
    <scope>NUCLEOTIDE SEQUENCE [LARGE SCALE GENOMIC DNA]</scope>
    <source>
        <strain evidence="2 3">Cbm 6</strain>
    </source>
</reference>
<proteinExistence type="predicted"/>
<protein>
    <submittedName>
        <fullName evidence="2">Fatty acid desaturase</fullName>
    </submittedName>
</protein>
<evidence type="ECO:0000313" key="3">
    <source>
        <dbReference type="Proteomes" id="UP001611383"/>
    </source>
</evidence>
<keyword evidence="3" id="KW-1185">Reference proteome</keyword>
<accession>A0ABY9X7Q8</accession>
<gene>
    <name evidence="2" type="ORF">F0U60_50205</name>
</gene>
<organism evidence="2 3">
    <name type="scientific">Archangium minus</name>
    <dbReference type="NCBI Taxonomy" id="83450"/>
    <lineage>
        <taxon>Bacteria</taxon>
        <taxon>Pseudomonadati</taxon>
        <taxon>Myxococcota</taxon>
        <taxon>Myxococcia</taxon>
        <taxon>Myxococcales</taxon>
        <taxon>Cystobacterineae</taxon>
        <taxon>Archangiaceae</taxon>
        <taxon>Archangium</taxon>
    </lineage>
</organism>
<dbReference type="Proteomes" id="UP001611383">
    <property type="component" value="Chromosome"/>
</dbReference>
<evidence type="ECO:0000313" key="2">
    <source>
        <dbReference type="EMBL" id="WNG51406.1"/>
    </source>
</evidence>
<dbReference type="InterPro" id="IPR005804">
    <property type="entry name" value="FA_desaturase_dom"/>
</dbReference>
<name>A0ABY9X7Q8_9BACT</name>
<dbReference type="EMBL" id="CP043494">
    <property type="protein sequence ID" value="WNG51406.1"/>
    <property type="molecule type" value="Genomic_DNA"/>
</dbReference>
<evidence type="ECO:0000259" key="1">
    <source>
        <dbReference type="Pfam" id="PF00487"/>
    </source>
</evidence>
<dbReference type="Pfam" id="PF00487">
    <property type="entry name" value="FA_desaturase"/>
    <property type="match status" value="1"/>
</dbReference>
<feature type="domain" description="Fatty acid desaturase" evidence="1">
    <location>
        <begin position="63"/>
        <end position="310"/>
    </location>
</feature>